<reference evidence="3" key="1">
    <citation type="submission" date="2017-03" db="EMBL/GenBank/DDBJ databases">
        <title>Phytopthora megakarya and P. palmivora, two closely related causual agents of cacao black pod achieved similar genome size and gene model numbers by different mechanisms.</title>
        <authorList>
            <person name="Ali S."/>
            <person name="Shao J."/>
            <person name="Larry D.J."/>
            <person name="Kronmiller B."/>
            <person name="Shen D."/>
            <person name="Strem M.D."/>
            <person name="Melnick R.L."/>
            <person name="Guiltinan M.J."/>
            <person name="Tyler B.M."/>
            <person name="Meinhardt L.W."/>
            <person name="Bailey B.A."/>
        </authorList>
    </citation>
    <scope>NUCLEOTIDE SEQUENCE [LARGE SCALE GENOMIC DNA]</scope>
    <source>
        <strain evidence="3">zdho120</strain>
    </source>
</reference>
<dbReference type="OrthoDB" id="94677at2759"/>
<feature type="region of interest" description="Disordered" evidence="1">
    <location>
        <begin position="1"/>
        <end position="50"/>
    </location>
</feature>
<name>A0A225V869_9STRA</name>
<dbReference type="EMBL" id="NBNE01007061">
    <property type="protein sequence ID" value="OWZ01159.1"/>
    <property type="molecule type" value="Genomic_DNA"/>
</dbReference>
<protein>
    <submittedName>
        <fullName evidence="2">Uncharacterized protein</fullName>
    </submittedName>
</protein>
<feature type="compositionally biased region" description="Low complexity" evidence="1">
    <location>
        <begin position="1"/>
        <end position="16"/>
    </location>
</feature>
<evidence type="ECO:0000313" key="3">
    <source>
        <dbReference type="Proteomes" id="UP000198211"/>
    </source>
</evidence>
<organism evidence="2 3">
    <name type="scientific">Phytophthora megakarya</name>
    <dbReference type="NCBI Taxonomy" id="4795"/>
    <lineage>
        <taxon>Eukaryota</taxon>
        <taxon>Sar</taxon>
        <taxon>Stramenopiles</taxon>
        <taxon>Oomycota</taxon>
        <taxon>Peronosporomycetes</taxon>
        <taxon>Peronosporales</taxon>
        <taxon>Peronosporaceae</taxon>
        <taxon>Phytophthora</taxon>
    </lineage>
</organism>
<gene>
    <name evidence="2" type="ORF">PHMEG_00027516</name>
</gene>
<comment type="caution">
    <text evidence="2">The sequence shown here is derived from an EMBL/GenBank/DDBJ whole genome shotgun (WGS) entry which is preliminary data.</text>
</comment>
<evidence type="ECO:0000256" key="1">
    <source>
        <dbReference type="SAM" id="MobiDB-lite"/>
    </source>
</evidence>
<accession>A0A225V869</accession>
<sequence length="292" mass="32687">MRGKGKPSSTKPSSNSRIEVIRIPPKSRHNERKKLKQSKLSKPTNPRKLEAIKIPSTSVPALSRVLEWDGNTVDPYHVGEILARYPIVMDDAFMRACLLRVAVNTCLPMLTTTTSCLVIKLNAVTENEREKRQASKYFNTEEDAGHPEGTTKEIMAFFPGGTPHLTRYEVATDDNVGEISARPELFDDETCTAPLIPHFVPTRHQQLADEIIKILQSAFMRVVVEKMVGMVARDRMLSDTSIDFSVHCICQSVGNCYTFDSYSVMMGCPSPPDTDIKYCNYAVLPVHLSNTH</sequence>
<evidence type="ECO:0000313" key="2">
    <source>
        <dbReference type="EMBL" id="OWZ01159.1"/>
    </source>
</evidence>
<keyword evidence="3" id="KW-1185">Reference proteome</keyword>
<proteinExistence type="predicted"/>
<dbReference type="AlphaFoldDB" id="A0A225V869"/>
<feature type="compositionally biased region" description="Basic residues" evidence="1">
    <location>
        <begin position="25"/>
        <end position="39"/>
    </location>
</feature>
<dbReference type="Proteomes" id="UP000198211">
    <property type="component" value="Unassembled WGS sequence"/>
</dbReference>